<feature type="transmembrane region" description="Helical" evidence="1">
    <location>
        <begin position="54"/>
        <end position="74"/>
    </location>
</feature>
<dbReference type="RefSeq" id="WP_094048073.1">
    <property type="nucleotide sequence ID" value="NZ_CP022535.1"/>
</dbReference>
<accession>A0A222EMZ5</accession>
<organism evidence="2 3">
    <name type="scientific">Spiroplasma corruscae</name>
    <dbReference type="NCBI Taxonomy" id="216934"/>
    <lineage>
        <taxon>Bacteria</taxon>
        <taxon>Bacillati</taxon>
        <taxon>Mycoplasmatota</taxon>
        <taxon>Mollicutes</taxon>
        <taxon>Entomoplasmatales</taxon>
        <taxon>Spiroplasmataceae</taxon>
        <taxon>Spiroplasma</taxon>
    </lineage>
</organism>
<gene>
    <name evidence="2" type="ORF">SCORR_v1c00800</name>
</gene>
<dbReference type="AlphaFoldDB" id="A0A222EMZ5"/>
<proteinExistence type="predicted"/>
<keyword evidence="1" id="KW-1133">Transmembrane helix</keyword>
<dbReference type="Proteomes" id="UP000203229">
    <property type="component" value="Chromosome"/>
</dbReference>
<dbReference type="EMBL" id="CP022535">
    <property type="protein sequence ID" value="ASP27855.1"/>
    <property type="molecule type" value="Genomic_DNA"/>
</dbReference>
<evidence type="ECO:0000313" key="2">
    <source>
        <dbReference type="EMBL" id="ASP27855.1"/>
    </source>
</evidence>
<feature type="transmembrane region" description="Helical" evidence="1">
    <location>
        <begin position="6"/>
        <end position="28"/>
    </location>
</feature>
<evidence type="ECO:0000313" key="3">
    <source>
        <dbReference type="Proteomes" id="UP000203229"/>
    </source>
</evidence>
<keyword evidence="1" id="KW-0472">Membrane</keyword>
<evidence type="ECO:0000256" key="1">
    <source>
        <dbReference type="SAM" id="Phobius"/>
    </source>
</evidence>
<reference evidence="2 3" key="1">
    <citation type="submission" date="2017-07" db="EMBL/GenBank/DDBJ databases">
        <title>Complete genome sequence of Spiroplasma corruscae EC-1 (DSM 19793).</title>
        <authorList>
            <person name="Tsai Y.-M."/>
            <person name="Lo W.-S."/>
            <person name="Kuo C.-H."/>
        </authorList>
    </citation>
    <scope>NUCLEOTIDE SEQUENCE [LARGE SCALE GENOMIC DNA]</scope>
    <source>
        <strain evidence="2 3">EC-1</strain>
    </source>
</reference>
<sequence>MNQKYVYLICAIIFLVLAIILFIIDITLKKKNSIKSSKLSIKDKGIWGFTKQHLLQYSAVFCLVLAIGSFFGFLL</sequence>
<protein>
    <submittedName>
        <fullName evidence="2">Uncharacterized protein</fullName>
    </submittedName>
</protein>
<name>A0A222EMZ5_9MOLU</name>
<dbReference type="KEGG" id="scou:SCORR_v1c00800"/>
<keyword evidence="3" id="KW-1185">Reference proteome</keyword>
<keyword evidence="1" id="KW-0812">Transmembrane</keyword>